<feature type="region of interest" description="Disordered" evidence="1">
    <location>
        <begin position="62"/>
        <end position="98"/>
    </location>
</feature>
<accession>A0A1R1PG74</accession>
<gene>
    <name evidence="3" type="ORF">AX774_g6639</name>
</gene>
<dbReference type="AlphaFoldDB" id="A0A1R1PG74"/>
<evidence type="ECO:0000256" key="1">
    <source>
        <dbReference type="SAM" id="MobiDB-lite"/>
    </source>
</evidence>
<proteinExistence type="predicted"/>
<reference evidence="4" key="1">
    <citation type="submission" date="2017-01" db="EMBL/GenBank/DDBJ databases">
        <authorList>
            <person name="Wang Y."/>
            <person name="White M."/>
            <person name="Kvist S."/>
            <person name="Moncalvo J.-M."/>
        </authorList>
    </citation>
    <scope>NUCLEOTIDE SEQUENCE [LARGE SCALE GENOMIC DNA]</scope>
    <source>
        <strain evidence="4">COL-18-3</strain>
    </source>
</reference>
<feature type="compositionally biased region" description="Low complexity" evidence="1">
    <location>
        <begin position="76"/>
        <end position="94"/>
    </location>
</feature>
<dbReference type="EMBL" id="LSSK01001356">
    <property type="protein sequence ID" value="OMH79947.1"/>
    <property type="molecule type" value="Genomic_DNA"/>
</dbReference>
<sequence length="138" mass="15639">MVKSTLALLTATVATLSVNAAANPRPRLAAGSMQPRVEQVHDLGRFPPPARPAFNRRFAAPAYRKRAEEEEDVPVDDSASAQDGAAQAQDGSAQNFDALTNYSDESDITDDRFWFGYYKYPYYNYGYYKYPYYSGYYW</sequence>
<feature type="chain" id="PRO_5011983223" evidence="2">
    <location>
        <begin position="21"/>
        <end position="138"/>
    </location>
</feature>
<evidence type="ECO:0000256" key="2">
    <source>
        <dbReference type="SAM" id="SignalP"/>
    </source>
</evidence>
<keyword evidence="2" id="KW-0732">Signal</keyword>
<name>A0A1R1PG74_ZANCU</name>
<organism evidence="3 4">
    <name type="scientific">Zancudomyces culisetae</name>
    <name type="common">Gut fungus</name>
    <name type="synonym">Smittium culisetae</name>
    <dbReference type="NCBI Taxonomy" id="1213189"/>
    <lineage>
        <taxon>Eukaryota</taxon>
        <taxon>Fungi</taxon>
        <taxon>Fungi incertae sedis</taxon>
        <taxon>Zoopagomycota</taxon>
        <taxon>Kickxellomycotina</taxon>
        <taxon>Harpellomycetes</taxon>
        <taxon>Harpellales</taxon>
        <taxon>Legeriomycetaceae</taxon>
        <taxon>Zancudomyces</taxon>
    </lineage>
</organism>
<comment type="caution">
    <text evidence="3">The sequence shown here is derived from an EMBL/GenBank/DDBJ whole genome shotgun (WGS) entry which is preliminary data.</text>
</comment>
<protein>
    <submittedName>
        <fullName evidence="3">Uncharacterized protein</fullName>
    </submittedName>
</protein>
<evidence type="ECO:0000313" key="4">
    <source>
        <dbReference type="Proteomes" id="UP000188320"/>
    </source>
</evidence>
<keyword evidence="4" id="KW-1185">Reference proteome</keyword>
<feature type="signal peptide" evidence="2">
    <location>
        <begin position="1"/>
        <end position="20"/>
    </location>
</feature>
<dbReference type="Proteomes" id="UP000188320">
    <property type="component" value="Unassembled WGS sequence"/>
</dbReference>
<evidence type="ECO:0000313" key="3">
    <source>
        <dbReference type="EMBL" id="OMH79947.1"/>
    </source>
</evidence>